<dbReference type="PROSITE" id="PS50097">
    <property type="entry name" value="BTB"/>
    <property type="match status" value="1"/>
</dbReference>
<dbReference type="EMBL" id="QKWP01000535">
    <property type="protein sequence ID" value="RIB18509.1"/>
    <property type="molecule type" value="Genomic_DNA"/>
</dbReference>
<protein>
    <recommendedName>
        <fullName evidence="5">BTB/POZ domain-containing protein</fullName>
    </recommendedName>
</protein>
<evidence type="ECO:0008006" key="5">
    <source>
        <dbReference type="Google" id="ProtNLM"/>
    </source>
</evidence>
<dbReference type="AlphaFoldDB" id="A0A397VC41"/>
<dbReference type="PANTHER" id="PTHR46306:SF1">
    <property type="entry name" value="BTB_POZ DOMAIN-CONTAINING PROTEIN 9"/>
    <property type="match status" value="1"/>
</dbReference>
<dbReference type="GO" id="GO:0005737">
    <property type="term" value="C:cytoplasm"/>
    <property type="evidence" value="ECO:0007669"/>
    <property type="project" value="TreeGrafter"/>
</dbReference>
<dbReference type="InterPro" id="IPR011333">
    <property type="entry name" value="SKP1/BTB/POZ_sf"/>
</dbReference>
<comment type="caution">
    <text evidence="3">The sequence shown here is derived from an EMBL/GenBank/DDBJ whole genome shotgun (WGS) entry which is preliminary data.</text>
</comment>
<evidence type="ECO:0000259" key="1">
    <source>
        <dbReference type="PROSITE" id="PS50097"/>
    </source>
</evidence>
<organism evidence="3 4">
    <name type="scientific">Gigaspora rosea</name>
    <dbReference type="NCBI Taxonomy" id="44941"/>
    <lineage>
        <taxon>Eukaryota</taxon>
        <taxon>Fungi</taxon>
        <taxon>Fungi incertae sedis</taxon>
        <taxon>Mucoromycota</taxon>
        <taxon>Glomeromycotina</taxon>
        <taxon>Glomeromycetes</taxon>
        <taxon>Diversisporales</taxon>
        <taxon>Gigasporaceae</taxon>
        <taxon>Gigaspora</taxon>
    </lineage>
</organism>
<dbReference type="InterPro" id="IPR006571">
    <property type="entry name" value="TLDc_dom"/>
</dbReference>
<dbReference type="InterPro" id="IPR011705">
    <property type="entry name" value="BACK"/>
</dbReference>
<keyword evidence="4" id="KW-1185">Reference proteome</keyword>
<dbReference type="Gene3D" id="3.30.710.10">
    <property type="entry name" value="Potassium Channel Kv1.1, Chain A"/>
    <property type="match status" value="1"/>
</dbReference>
<sequence>MLTFYDKLSQDFTKLLESGYNYDTIIEVGEQPDTQLFKAHSAILYQRSSYFQQKLANTIKGNNIFNIKLPNISVKTINIVIKYIYGGVVSLENLETSDILNLLITFNEFNFSESVDRLQTLLIEDNASWLRLNFSHIYQISFQNENFKALQQFCNEIIIKRPKLVFESDNFTTLQENALISLLNHDELQLDESVIWDKVILWGKAQNPNLPSNYEQWNEENFKSLKITLKNCLPHIRYFQIPGDEVIDKIRPYKKILEENLWDDIMAKFASPNKPVKSTILLPRKKLTTQLPPRKSISIPSSIINLEHAVEISSWIDRRSTIYDITEIPYEFKLLLRGSRDGFDVKTFHKLCDNIRGLIVVIKVETSNEILGGYNPLGWNSTNNGYTKAPGSFIFSFKSENMKESILSRVNDQSDAIFYGQVNGPSFYHFGHYDPSGPKRWYYYNNNNFQPPIRKAENNYFSIDDYEVFQICKNA</sequence>
<dbReference type="PROSITE" id="PS51886">
    <property type="entry name" value="TLDC"/>
    <property type="match status" value="1"/>
</dbReference>
<dbReference type="Pfam" id="PF07707">
    <property type="entry name" value="BACK"/>
    <property type="match status" value="1"/>
</dbReference>
<feature type="domain" description="TLDc" evidence="2">
    <location>
        <begin position="302"/>
        <end position="472"/>
    </location>
</feature>
<dbReference type="OrthoDB" id="19132at2759"/>
<dbReference type="Pfam" id="PF00651">
    <property type="entry name" value="BTB"/>
    <property type="match status" value="1"/>
</dbReference>
<dbReference type="SUPFAM" id="SSF54695">
    <property type="entry name" value="POZ domain"/>
    <property type="match status" value="1"/>
</dbReference>
<dbReference type="InterPro" id="IPR052407">
    <property type="entry name" value="BTB_POZ_domain_cont_9"/>
</dbReference>
<evidence type="ECO:0000313" key="3">
    <source>
        <dbReference type="EMBL" id="RIB18509.1"/>
    </source>
</evidence>
<accession>A0A397VC41</accession>
<dbReference type="Proteomes" id="UP000266673">
    <property type="component" value="Unassembled WGS sequence"/>
</dbReference>
<dbReference type="Pfam" id="PF07534">
    <property type="entry name" value="TLD"/>
    <property type="match status" value="1"/>
</dbReference>
<proteinExistence type="predicted"/>
<dbReference type="Gene3D" id="1.25.40.420">
    <property type="match status" value="1"/>
</dbReference>
<dbReference type="PANTHER" id="PTHR46306">
    <property type="entry name" value="BTB/POZ DOMAIN-CONTAINING PROTEIN 9"/>
    <property type="match status" value="1"/>
</dbReference>
<evidence type="ECO:0000313" key="4">
    <source>
        <dbReference type="Proteomes" id="UP000266673"/>
    </source>
</evidence>
<dbReference type="InterPro" id="IPR000210">
    <property type="entry name" value="BTB/POZ_dom"/>
</dbReference>
<name>A0A397VC41_9GLOM</name>
<evidence type="ECO:0000259" key="2">
    <source>
        <dbReference type="PROSITE" id="PS51886"/>
    </source>
</evidence>
<feature type="domain" description="BTB" evidence="1">
    <location>
        <begin position="22"/>
        <end position="93"/>
    </location>
</feature>
<gene>
    <name evidence="3" type="ORF">C2G38_2142096</name>
</gene>
<reference evidence="3 4" key="1">
    <citation type="submission" date="2018-06" db="EMBL/GenBank/DDBJ databases">
        <title>Comparative genomics reveals the genomic features of Rhizophagus irregularis, R. cerebriforme, R. diaphanum and Gigaspora rosea, and their symbiotic lifestyle signature.</title>
        <authorList>
            <person name="Morin E."/>
            <person name="San Clemente H."/>
            <person name="Chen E.C.H."/>
            <person name="De La Providencia I."/>
            <person name="Hainaut M."/>
            <person name="Kuo A."/>
            <person name="Kohler A."/>
            <person name="Murat C."/>
            <person name="Tang N."/>
            <person name="Roy S."/>
            <person name="Loubradou J."/>
            <person name="Henrissat B."/>
            <person name="Grigoriev I.V."/>
            <person name="Corradi N."/>
            <person name="Roux C."/>
            <person name="Martin F.M."/>
        </authorList>
    </citation>
    <scope>NUCLEOTIDE SEQUENCE [LARGE SCALE GENOMIC DNA]</scope>
    <source>
        <strain evidence="3 4">DAOM 194757</strain>
    </source>
</reference>